<dbReference type="KEGG" id="sat:SYN_02012"/>
<dbReference type="GO" id="GO:0042276">
    <property type="term" value="P:error-prone translesion synthesis"/>
    <property type="evidence" value="ECO:0007669"/>
    <property type="project" value="TreeGrafter"/>
</dbReference>
<evidence type="ECO:0000256" key="2">
    <source>
        <dbReference type="ARBA" id="ARBA00010945"/>
    </source>
</evidence>
<evidence type="ECO:0000256" key="1">
    <source>
        <dbReference type="ARBA" id="ARBA00004496"/>
    </source>
</evidence>
<name>Q2LU75_SYNAS</name>
<proteinExistence type="inferred from homology"/>
<dbReference type="FunCoup" id="Q2LU75">
    <property type="interactions" value="399"/>
</dbReference>
<dbReference type="NCBIfam" id="NF002677">
    <property type="entry name" value="PRK02406.1"/>
    <property type="match status" value="1"/>
</dbReference>
<evidence type="ECO:0000256" key="8">
    <source>
        <dbReference type="ARBA" id="ARBA00022705"/>
    </source>
</evidence>
<evidence type="ECO:0000256" key="16">
    <source>
        <dbReference type="HAMAP-Rule" id="MF_01113"/>
    </source>
</evidence>
<accession>Q2LU75</accession>
<dbReference type="Gene3D" id="1.10.150.20">
    <property type="entry name" value="5' to 3' exonuclease, C-terminal subdomain"/>
    <property type="match status" value="1"/>
</dbReference>
<evidence type="ECO:0000256" key="12">
    <source>
        <dbReference type="ARBA" id="ARBA00022932"/>
    </source>
</evidence>
<dbReference type="InParanoid" id="Q2LU75"/>
<comment type="cofactor">
    <cofactor evidence="16">
        <name>Mg(2+)</name>
        <dbReference type="ChEBI" id="CHEBI:18420"/>
    </cofactor>
    <text evidence="16">Binds 2 magnesium ions per subunit.</text>
</comment>
<dbReference type="InterPro" id="IPR043128">
    <property type="entry name" value="Rev_trsase/Diguanyl_cyclase"/>
</dbReference>
<dbReference type="GO" id="GO:0006261">
    <property type="term" value="P:DNA-templated DNA replication"/>
    <property type="evidence" value="ECO:0007669"/>
    <property type="project" value="UniProtKB-UniRule"/>
</dbReference>
<comment type="similarity">
    <text evidence="2 16">Belongs to the DNA polymerase type-Y family.</text>
</comment>
<dbReference type="GO" id="GO:0000287">
    <property type="term" value="F:magnesium ion binding"/>
    <property type="evidence" value="ECO:0007669"/>
    <property type="project" value="UniProtKB-UniRule"/>
</dbReference>
<sequence>MQKKAMAQHKSFGRRILHIDMDAFFASVEENRKPELKGKPVVIGGMGDPSKRGVVSTANYEARKYGISSAMPLRTAYKLCPRAIFLPVDYKAYLAVSRYFKAVLLNITTIMEDVGIDEAYLDISENRDTDEKISEKIKTGIYEKTGLTCSIGIAPNKLLAKIASDMNKPDGLTIFSGEDIENRLWPLPIRKLYGIGPKTEEHLKALNIATIGQLAALPPEVLVARFGPSYGHYLHEASRGIDESPIITSWEPKSFSREITFQVDEKNWQAIARTLAELTKEVVSDLAEKGYAARNVILKIRYSDFRTVTRACSIDQAVGKEEEIRRMAFSCLKRVDLSGKKIRLVGVRVGRLEKIKNAISGV</sequence>
<dbReference type="Pfam" id="PF00817">
    <property type="entry name" value="IMS"/>
    <property type="match status" value="1"/>
</dbReference>
<keyword evidence="13 16" id="KW-0238">DNA-binding</keyword>
<evidence type="ECO:0000256" key="7">
    <source>
        <dbReference type="ARBA" id="ARBA00022695"/>
    </source>
</evidence>
<dbReference type="AlphaFoldDB" id="Q2LU75"/>
<evidence type="ECO:0000256" key="11">
    <source>
        <dbReference type="ARBA" id="ARBA00022842"/>
    </source>
</evidence>
<dbReference type="GO" id="GO:0003887">
    <property type="term" value="F:DNA-directed DNA polymerase activity"/>
    <property type="evidence" value="ECO:0007669"/>
    <property type="project" value="UniProtKB-UniRule"/>
</dbReference>
<keyword evidence="14 16" id="KW-0234">DNA repair</keyword>
<keyword evidence="5 16" id="KW-0963">Cytoplasm</keyword>
<comment type="catalytic activity">
    <reaction evidence="15 16">
        <text>DNA(n) + a 2'-deoxyribonucleoside 5'-triphosphate = DNA(n+1) + diphosphate</text>
        <dbReference type="Rhea" id="RHEA:22508"/>
        <dbReference type="Rhea" id="RHEA-COMP:17339"/>
        <dbReference type="Rhea" id="RHEA-COMP:17340"/>
        <dbReference type="ChEBI" id="CHEBI:33019"/>
        <dbReference type="ChEBI" id="CHEBI:61560"/>
        <dbReference type="ChEBI" id="CHEBI:173112"/>
        <dbReference type="EC" id="2.7.7.7"/>
    </reaction>
</comment>
<dbReference type="InterPro" id="IPR024728">
    <property type="entry name" value="PolY_HhH_motif"/>
</dbReference>
<keyword evidence="12 16" id="KW-0239">DNA-directed DNA polymerase</keyword>
<dbReference type="PANTHER" id="PTHR11076">
    <property type="entry name" value="DNA REPAIR POLYMERASE UMUC / TRANSFERASE FAMILY MEMBER"/>
    <property type="match status" value="1"/>
</dbReference>
<dbReference type="GO" id="GO:0006281">
    <property type="term" value="P:DNA repair"/>
    <property type="evidence" value="ECO:0007669"/>
    <property type="project" value="UniProtKB-UniRule"/>
</dbReference>
<keyword evidence="9 16" id="KW-0479">Metal-binding</keyword>
<dbReference type="FunFam" id="3.40.1170.60:FF:000001">
    <property type="entry name" value="DNA polymerase IV"/>
    <property type="match status" value="1"/>
</dbReference>
<dbReference type="EC" id="2.7.7.7" evidence="16"/>
<dbReference type="InterPro" id="IPR043502">
    <property type="entry name" value="DNA/RNA_pol_sf"/>
</dbReference>
<dbReference type="Pfam" id="PF11798">
    <property type="entry name" value="IMS_HHH"/>
    <property type="match status" value="1"/>
</dbReference>
<dbReference type="SUPFAM" id="SSF100879">
    <property type="entry name" value="Lesion bypass DNA polymerase (Y-family), little finger domain"/>
    <property type="match status" value="1"/>
</dbReference>
<evidence type="ECO:0000256" key="9">
    <source>
        <dbReference type="ARBA" id="ARBA00022723"/>
    </source>
</evidence>
<dbReference type="InterPro" id="IPR050116">
    <property type="entry name" value="DNA_polymerase-Y"/>
</dbReference>
<dbReference type="SUPFAM" id="SSF56672">
    <property type="entry name" value="DNA/RNA polymerases"/>
    <property type="match status" value="1"/>
</dbReference>
<dbReference type="GO" id="GO:0005829">
    <property type="term" value="C:cytosol"/>
    <property type="evidence" value="ECO:0007669"/>
    <property type="project" value="TreeGrafter"/>
</dbReference>
<protein>
    <recommendedName>
        <fullName evidence="16">DNA polymerase IV</fullName>
        <shortName evidence="16">Pol IV</shortName>
        <ecNumber evidence="16">2.7.7.7</ecNumber>
    </recommendedName>
</protein>
<feature type="binding site" evidence="16">
    <location>
        <position position="117"/>
    </location>
    <ligand>
        <name>Mg(2+)</name>
        <dbReference type="ChEBI" id="CHEBI:18420"/>
    </ligand>
</feature>
<gene>
    <name evidence="16" type="primary">dinB</name>
    <name evidence="18" type="ORF">SYN_02012</name>
</gene>
<evidence type="ECO:0000313" key="18">
    <source>
        <dbReference type="EMBL" id="ABC77640.1"/>
    </source>
</evidence>
<evidence type="ECO:0000256" key="3">
    <source>
        <dbReference type="ARBA" id="ARBA00011245"/>
    </source>
</evidence>
<feature type="active site" evidence="16">
    <location>
        <position position="118"/>
    </location>
</feature>
<dbReference type="PROSITE" id="PS50173">
    <property type="entry name" value="UMUC"/>
    <property type="match status" value="1"/>
</dbReference>
<dbReference type="InterPro" id="IPR036775">
    <property type="entry name" value="DNA_pol_Y-fam_lit_finger_sf"/>
</dbReference>
<keyword evidence="7 16" id="KW-0548">Nucleotidyltransferase</keyword>
<evidence type="ECO:0000313" key="19">
    <source>
        <dbReference type="Proteomes" id="UP000001933"/>
    </source>
</evidence>
<feature type="binding site" evidence="16">
    <location>
        <position position="20"/>
    </location>
    <ligand>
        <name>Mg(2+)</name>
        <dbReference type="ChEBI" id="CHEBI:18420"/>
    </ligand>
</feature>
<feature type="site" description="Substrate discrimination" evidence="16">
    <location>
        <position position="25"/>
    </location>
</feature>
<keyword evidence="10 16" id="KW-0227">DNA damage</keyword>
<dbReference type="InterPro" id="IPR017961">
    <property type="entry name" value="DNA_pol_Y-fam_little_finger"/>
</dbReference>
<dbReference type="FunFam" id="3.30.1490.100:FF:000004">
    <property type="entry name" value="DNA polymerase IV"/>
    <property type="match status" value="1"/>
</dbReference>
<keyword evidence="6 16" id="KW-0808">Transferase</keyword>
<dbReference type="Gene3D" id="3.30.70.270">
    <property type="match status" value="1"/>
</dbReference>
<dbReference type="CDD" id="cd03586">
    <property type="entry name" value="PolY_Pol_IV_kappa"/>
    <property type="match status" value="1"/>
</dbReference>
<evidence type="ECO:0000256" key="13">
    <source>
        <dbReference type="ARBA" id="ARBA00023125"/>
    </source>
</evidence>
<keyword evidence="11 16" id="KW-0460">Magnesium</keyword>
<comment type="function">
    <text evidence="16">Poorly processive, error-prone DNA polymerase involved in untargeted mutagenesis. Copies undamaged DNA at stalled replication forks, which arise in vivo from mismatched or misaligned primer ends. These misaligned primers can be extended by PolIV. Exhibits no 3'-5' exonuclease (proofreading) activity. May be involved in translesional synthesis, in conjunction with the beta clamp from PolIII.</text>
</comment>
<keyword evidence="8 16" id="KW-0235">DNA replication</keyword>
<evidence type="ECO:0000256" key="5">
    <source>
        <dbReference type="ARBA" id="ARBA00022490"/>
    </source>
</evidence>
<feature type="domain" description="UmuC" evidence="17">
    <location>
        <begin position="16"/>
        <end position="196"/>
    </location>
</feature>
<comment type="subcellular location">
    <subcellularLocation>
        <location evidence="1 16">Cytoplasm</location>
    </subcellularLocation>
</comment>
<organism evidence="18 19">
    <name type="scientific">Syntrophus aciditrophicus (strain SB)</name>
    <dbReference type="NCBI Taxonomy" id="56780"/>
    <lineage>
        <taxon>Bacteria</taxon>
        <taxon>Pseudomonadati</taxon>
        <taxon>Thermodesulfobacteriota</taxon>
        <taxon>Syntrophia</taxon>
        <taxon>Syntrophales</taxon>
        <taxon>Syntrophaceae</taxon>
        <taxon>Syntrophus</taxon>
    </lineage>
</organism>
<keyword evidence="19" id="KW-1185">Reference proteome</keyword>
<evidence type="ECO:0000256" key="14">
    <source>
        <dbReference type="ARBA" id="ARBA00023204"/>
    </source>
</evidence>
<dbReference type="InterPro" id="IPR022880">
    <property type="entry name" value="DNApol_IV"/>
</dbReference>
<dbReference type="PANTHER" id="PTHR11076:SF33">
    <property type="entry name" value="DNA POLYMERASE KAPPA"/>
    <property type="match status" value="1"/>
</dbReference>
<dbReference type="InterPro" id="IPR001126">
    <property type="entry name" value="UmuC"/>
</dbReference>
<comment type="subunit">
    <text evidence="3 16">Monomer.</text>
</comment>
<evidence type="ECO:0000256" key="15">
    <source>
        <dbReference type="ARBA" id="ARBA00049244"/>
    </source>
</evidence>
<dbReference type="eggNOG" id="COG0389">
    <property type="taxonomic scope" value="Bacteria"/>
</dbReference>
<dbReference type="HAMAP" id="MF_01113">
    <property type="entry name" value="DNApol_IV"/>
    <property type="match status" value="1"/>
</dbReference>
<dbReference type="GO" id="GO:0009432">
    <property type="term" value="P:SOS response"/>
    <property type="evidence" value="ECO:0007669"/>
    <property type="project" value="TreeGrafter"/>
</dbReference>
<dbReference type="GO" id="GO:0003684">
    <property type="term" value="F:damaged DNA binding"/>
    <property type="evidence" value="ECO:0007669"/>
    <property type="project" value="InterPro"/>
</dbReference>
<dbReference type="STRING" id="56780.SYN_02012"/>
<reference evidence="18 19" key="1">
    <citation type="journal article" date="2007" name="Proc. Natl. Acad. Sci. U.S.A.">
        <title>The genome of Syntrophus aciditrophicus: life at the thermodynamic limit of microbial growth.</title>
        <authorList>
            <person name="McInerney M.J."/>
            <person name="Rohlin L."/>
            <person name="Mouttaki H."/>
            <person name="Kim U."/>
            <person name="Krupp R.S."/>
            <person name="Rios-Hernandez L."/>
            <person name="Sieber J."/>
            <person name="Struchtemeyer C.G."/>
            <person name="Bhattacharyya A."/>
            <person name="Campbell J.W."/>
            <person name="Gunsalus R.P."/>
        </authorList>
    </citation>
    <scope>NUCLEOTIDE SEQUENCE [LARGE SCALE GENOMIC DNA]</scope>
    <source>
        <strain evidence="18 19">SB</strain>
    </source>
</reference>
<dbReference type="EMBL" id="CP000252">
    <property type="protein sequence ID" value="ABC77640.1"/>
    <property type="molecule type" value="Genomic_DNA"/>
</dbReference>
<evidence type="ECO:0000256" key="10">
    <source>
        <dbReference type="ARBA" id="ARBA00022763"/>
    </source>
</evidence>
<dbReference type="HOGENOM" id="CLU_012348_1_0_7"/>
<dbReference type="Pfam" id="PF11799">
    <property type="entry name" value="IMS_C"/>
    <property type="match status" value="1"/>
</dbReference>
<keyword evidence="4 16" id="KW-0515">Mutator protein</keyword>
<evidence type="ECO:0000256" key="4">
    <source>
        <dbReference type="ARBA" id="ARBA00022457"/>
    </source>
</evidence>
<evidence type="ECO:0000259" key="17">
    <source>
        <dbReference type="PROSITE" id="PS50173"/>
    </source>
</evidence>
<dbReference type="Gene3D" id="3.40.1170.60">
    <property type="match status" value="1"/>
</dbReference>
<dbReference type="Proteomes" id="UP000001933">
    <property type="component" value="Chromosome"/>
</dbReference>
<dbReference type="Gene3D" id="3.30.1490.100">
    <property type="entry name" value="DNA polymerase, Y-family, little finger domain"/>
    <property type="match status" value="1"/>
</dbReference>
<evidence type="ECO:0000256" key="6">
    <source>
        <dbReference type="ARBA" id="ARBA00022679"/>
    </source>
</evidence>